<keyword evidence="3" id="KW-0862">Zinc</keyword>
<dbReference type="GO" id="GO:0050555">
    <property type="term" value="F:2-hydroxypropyl-CoM lyase activity"/>
    <property type="evidence" value="ECO:0007669"/>
    <property type="project" value="UniProtKB-EC"/>
</dbReference>
<evidence type="ECO:0000256" key="3">
    <source>
        <dbReference type="ARBA" id="ARBA00022833"/>
    </source>
</evidence>
<evidence type="ECO:0000259" key="4">
    <source>
        <dbReference type="Pfam" id="PF01717"/>
    </source>
</evidence>
<proteinExistence type="predicted"/>
<gene>
    <name evidence="5" type="primary">xecA1</name>
    <name evidence="5" type="ORF">OCH7691_00930</name>
</gene>
<dbReference type="GO" id="GO:0003871">
    <property type="term" value="F:5-methyltetrahydropteroyltriglutamate-homocysteine S-methyltransferase activity"/>
    <property type="evidence" value="ECO:0007669"/>
    <property type="project" value="InterPro"/>
</dbReference>
<dbReference type="AlphaFoldDB" id="A0A1Y5RXS3"/>
<keyword evidence="6" id="KW-1185">Reference proteome</keyword>
<feature type="domain" description="Cobalamin-independent methionine synthase MetE C-terminal/archaeal" evidence="4">
    <location>
        <begin position="28"/>
        <end position="324"/>
    </location>
</feature>
<keyword evidence="5" id="KW-0456">Lyase</keyword>
<dbReference type="GO" id="GO:0009086">
    <property type="term" value="P:methionine biosynthetic process"/>
    <property type="evidence" value="ECO:0007669"/>
    <property type="project" value="InterPro"/>
</dbReference>
<dbReference type="InParanoid" id="A0A1Y5RXS3"/>
<evidence type="ECO:0000256" key="1">
    <source>
        <dbReference type="ARBA" id="ARBA00001947"/>
    </source>
</evidence>
<evidence type="ECO:0000256" key="2">
    <source>
        <dbReference type="ARBA" id="ARBA00022723"/>
    </source>
</evidence>
<organism evidence="5 6">
    <name type="scientific">Oceanibacterium hippocampi</name>
    <dbReference type="NCBI Taxonomy" id="745714"/>
    <lineage>
        <taxon>Bacteria</taxon>
        <taxon>Pseudomonadati</taxon>
        <taxon>Pseudomonadota</taxon>
        <taxon>Alphaproteobacteria</taxon>
        <taxon>Sneathiellales</taxon>
        <taxon>Sneathiellaceae</taxon>
        <taxon>Oceanibacterium</taxon>
    </lineage>
</organism>
<dbReference type="Pfam" id="PF01717">
    <property type="entry name" value="Meth_synt_2"/>
    <property type="match status" value="1"/>
</dbReference>
<sequence length="343" mass="37688">MSDTEPRIKTTVVGSYPVPDWLVSLPSEQALVDATRVVIMTQEQAGIDVVCDGELYRFDVNHPETNGMIEYFVKPMSGIRSELSFAELQDYRGEAGMRFRTRPPGIVDGPVGAGSLDLQSAAARARAIASKPLKFTVTGPHMLAKTLMDRHYGTTAELCLAIADVLAEQVRHVEADIIQLDEANLPGHPEEWEWAAEAINRVLDAVPTTPAVHLCFGNYGGQTIQDGTWAKLIDYLNSLHADHIVMENAHRPIEELAIFRELSPKIGMGLGVVDIKANDIESADEIARAIEHAESILGAGRVRYIHPDCGFWMLKRPIADAKIRALSAGRDLYEGRSRRAAAE</sequence>
<dbReference type="Gene3D" id="3.20.20.210">
    <property type="match status" value="1"/>
</dbReference>
<dbReference type="Proteomes" id="UP000193200">
    <property type="component" value="Unassembled WGS sequence"/>
</dbReference>
<dbReference type="PANTHER" id="PTHR30519">
    <property type="entry name" value="5-METHYLTETRAHYDROPTEROYLTRIGLUTAMATE--HOMOCYSTEINE METHYLTRANSFERASE"/>
    <property type="match status" value="1"/>
</dbReference>
<dbReference type="EMBL" id="FWFR01000001">
    <property type="protein sequence ID" value="SLN27999.1"/>
    <property type="molecule type" value="Genomic_DNA"/>
</dbReference>
<dbReference type="InterPro" id="IPR002629">
    <property type="entry name" value="Met_Synth_C/arc"/>
</dbReference>
<dbReference type="CDD" id="cd03311">
    <property type="entry name" value="CIMS_C_terminal_like"/>
    <property type="match status" value="1"/>
</dbReference>
<comment type="cofactor">
    <cofactor evidence="1">
        <name>Zn(2+)</name>
        <dbReference type="ChEBI" id="CHEBI:29105"/>
    </cofactor>
</comment>
<keyword evidence="2" id="KW-0479">Metal-binding</keyword>
<dbReference type="InterPro" id="IPR038071">
    <property type="entry name" value="UROD/MetE-like_sf"/>
</dbReference>
<evidence type="ECO:0000313" key="6">
    <source>
        <dbReference type="Proteomes" id="UP000193200"/>
    </source>
</evidence>
<evidence type="ECO:0000313" key="5">
    <source>
        <dbReference type="EMBL" id="SLN27999.1"/>
    </source>
</evidence>
<dbReference type="EC" id="4.4.1.23" evidence="5"/>
<dbReference type="GO" id="GO:0008270">
    <property type="term" value="F:zinc ion binding"/>
    <property type="evidence" value="ECO:0007669"/>
    <property type="project" value="InterPro"/>
</dbReference>
<name>A0A1Y5RXS3_9PROT</name>
<protein>
    <submittedName>
        <fullName evidence="5">2-hydroxypropyl-CoM lyase</fullName>
        <ecNumber evidence="5">4.4.1.23</ecNumber>
    </submittedName>
</protein>
<dbReference type="RefSeq" id="WP_085882209.1">
    <property type="nucleotide sequence ID" value="NZ_FWFR01000001.1"/>
</dbReference>
<accession>A0A1Y5RXS3</accession>
<dbReference type="OrthoDB" id="244285at2"/>
<dbReference type="SUPFAM" id="SSF51726">
    <property type="entry name" value="UROD/MetE-like"/>
    <property type="match status" value="1"/>
</dbReference>
<reference evidence="5 6" key="1">
    <citation type="submission" date="2017-03" db="EMBL/GenBank/DDBJ databases">
        <authorList>
            <person name="Afonso C.L."/>
            <person name="Miller P.J."/>
            <person name="Scott M.A."/>
            <person name="Spackman E."/>
            <person name="Goraichik I."/>
            <person name="Dimitrov K.M."/>
            <person name="Suarez D.L."/>
            <person name="Swayne D.E."/>
        </authorList>
    </citation>
    <scope>NUCLEOTIDE SEQUENCE [LARGE SCALE GENOMIC DNA]</scope>
    <source>
        <strain evidence="5 6">CECT 7691</strain>
    </source>
</reference>